<evidence type="ECO:0000259" key="5">
    <source>
        <dbReference type="PROSITE" id="PS51698"/>
    </source>
</evidence>
<dbReference type="VEuPathDB" id="FungiDB:PYU1_G013321"/>
<dbReference type="HOGENOM" id="CLU_033508_0_0_1"/>
<feature type="compositionally biased region" description="Acidic residues" evidence="4">
    <location>
        <begin position="411"/>
        <end position="429"/>
    </location>
</feature>
<accession>K3X801</accession>
<sequence>MGAGASSQASFEQMLACTMILGEAMVQGLDPRFVRFPDMYRLYDFHIGPKKPQPKPFQGGNMVIFVHSPDDDGKFQQIELKDGDTIDKVKTTKASEDDTSTAESDENLLVVFVGTDKIILDKATLNQPNFDNWTPLHSCCHTLNAQEAGISILQELVAQKADLNLVTKRGPGSFSCGWTPLHIACAYGLETLSLKLIRAGANVNVMNSVKWTPLYDACHRGYSTVARELLKAGAKHDVICPEFAVCPFPGQHPLAEAARQGHIETVKILLEWGVDKNAVNKLGWTALHEAAYHSRLPIVRMLVVYGADVFVKTEKGSLAKDLTIHSEIRTMLEDLCQHGPASSPKKDKLLVAGSDDGEAEVSSSMLKKSSPAKTQSVRASPLSRKEEYALLGDLPSLRGKAIPSISIQDVDALDEEEEGKADDKEDNDDKETNASSDPSASSSASSPTRASKSSNHKKHKKKSSNRSSQDILAEFKCAVSLKLLKDPLRSPYGHVFERHVVEAWFRDFGNRCPLTGEPLTIHQLAPDDKLKAAIREWKHGGFASSRGTKTKDAANGTDISESKGGDDKVEAEAATASPETVEIDPYDF</sequence>
<dbReference type="OMA" id="IREWKHG"/>
<keyword evidence="7" id="KW-1185">Reference proteome</keyword>
<dbReference type="PROSITE" id="PS50297">
    <property type="entry name" value="ANK_REP_REGION"/>
    <property type="match status" value="3"/>
</dbReference>
<dbReference type="InterPro" id="IPR045210">
    <property type="entry name" value="RING-Ubox_PUB"/>
</dbReference>
<dbReference type="InterPro" id="IPR013083">
    <property type="entry name" value="Znf_RING/FYVE/PHD"/>
</dbReference>
<dbReference type="EMBL" id="GL376609">
    <property type="status" value="NOT_ANNOTATED_CDS"/>
    <property type="molecule type" value="Genomic_DNA"/>
</dbReference>
<evidence type="ECO:0000313" key="7">
    <source>
        <dbReference type="Proteomes" id="UP000019132"/>
    </source>
</evidence>
<feature type="region of interest" description="Disordered" evidence="4">
    <location>
        <begin position="542"/>
        <end position="588"/>
    </location>
</feature>
<keyword evidence="1" id="KW-0677">Repeat</keyword>
<evidence type="ECO:0000256" key="1">
    <source>
        <dbReference type="ARBA" id="ARBA00022737"/>
    </source>
</evidence>
<dbReference type="STRING" id="431595.K3X801"/>
<evidence type="ECO:0000256" key="4">
    <source>
        <dbReference type="SAM" id="MobiDB-lite"/>
    </source>
</evidence>
<feature type="region of interest" description="Disordered" evidence="4">
    <location>
        <begin position="408"/>
        <end position="467"/>
    </location>
</feature>
<dbReference type="EnsemblProtists" id="PYU1_T013350">
    <property type="protein sequence ID" value="PYU1_T013350"/>
    <property type="gene ID" value="PYU1_G013321"/>
</dbReference>
<reference evidence="7" key="1">
    <citation type="journal article" date="2010" name="Genome Biol.">
        <title>Genome sequence of the necrotrophic plant pathogen Pythium ultimum reveals original pathogenicity mechanisms and effector repertoire.</title>
        <authorList>
            <person name="Levesque C.A."/>
            <person name="Brouwer H."/>
            <person name="Cano L."/>
            <person name="Hamilton J.P."/>
            <person name="Holt C."/>
            <person name="Huitema E."/>
            <person name="Raffaele S."/>
            <person name="Robideau G.P."/>
            <person name="Thines M."/>
            <person name="Win J."/>
            <person name="Zerillo M.M."/>
            <person name="Beakes G.W."/>
            <person name="Boore J.L."/>
            <person name="Busam D."/>
            <person name="Dumas B."/>
            <person name="Ferriera S."/>
            <person name="Fuerstenberg S.I."/>
            <person name="Gachon C.M."/>
            <person name="Gaulin E."/>
            <person name="Govers F."/>
            <person name="Grenville-Briggs L."/>
            <person name="Horner N."/>
            <person name="Hostetler J."/>
            <person name="Jiang R.H."/>
            <person name="Johnson J."/>
            <person name="Krajaejun T."/>
            <person name="Lin H."/>
            <person name="Meijer H.J."/>
            <person name="Moore B."/>
            <person name="Morris P."/>
            <person name="Phuntmart V."/>
            <person name="Puiu D."/>
            <person name="Shetty J."/>
            <person name="Stajich J.E."/>
            <person name="Tripathy S."/>
            <person name="Wawra S."/>
            <person name="van West P."/>
            <person name="Whitty B.R."/>
            <person name="Coutinho P.M."/>
            <person name="Henrissat B."/>
            <person name="Martin F."/>
            <person name="Thomas P.D."/>
            <person name="Tyler B.M."/>
            <person name="De Vries R.P."/>
            <person name="Kamoun S."/>
            <person name="Yandell M."/>
            <person name="Tisserat N."/>
            <person name="Buell C.R."/>
        </authorList>
    </citation>
    <scope>NUCLEOTIDE SEQUENCE</scope>
    <source>
        <strain evidence="7">DAOM:BR144</strain>
    </source>
</reference>
<proteinExistence type="predicted"/>
<dbReference type="eggNOG" id="KOG0504">
    <property type="taxonomic scope" value="Eukaryota"/>
</dbReference>
<organism evidence="6 7">
    <name type="scientific">Globisporangium ultimum (strain ATCC 200006 / CBS 805.95 / DAOM BR144)</name>
    <name type="common">Pythium ultimum</name>
    <dbReference type="NCBI Taxonomy" id="431595"/>
    <lineage>
        <taxon>Eukaryota</taxon>
        <taxon>Sar</taxon>
        <taxon>Stramenopiles</taxon>
        <taxon>Oomycota</taxon>
        <taxon>Peronosporomycetes</taxon>
        <taxon>Pythiales</taxon>
        <taxon>Pythiaceae</taxon>
        <taxon>Globisporangium</taxon>
    </lineage>
</organism>
<dbReference type="Pfam" id="PF12796">
    <property type="entry name" value="Ank_2"/>
    <property type="match status" value="2"/>
</dbReference>
<feature type="compositionally biased region" description="Polar residues" evidence="4">
    <location>
        <begin position="361"/>
        <end position="378"/>
    </location>
</feature>
<feature type="compositionally biased region" description="Basic and acidic residues" evidence="4">
    <location>
        <begin position="560"/>
        <end position="571"/>
    </location>
</feature>
<dbReference type="GO" id="GO:0004842">
    <property type="term" value="F:ubiquitin-protein transferase activity"/>
    <property type="evidence" value="ECO:0007669"/>
    <property type="project" value="InterPro"/>
</dbReference>
<evidence type="ECO:0000256" key="3">
    <source>
        <dbReference type="PROSITE-ProRule" id="PRU00023"/>
    </source>
</evidence>
<dbReference type="SMART" id="SM00248">
    <property type="entry name" value="ANK"/>
    <property type="match status" value="5"/>
</dbReference>
<dbReference type="InParanoid" id="K3X801"/>
<dbReference type="PANTHER" id="PTHR24171">
    <property type="entry name" value="ANKYRIN REPEAT DOMAIN-CONTAINING PROTEIN 39-RELATED"/>
    <property type="match status" value="1"/>
</dbReference>
<dbReference type="SUPFAM" id="SSF48403">
    <property type="entry name" value="Ankyrin repeat"/>
    <property type="match status" value="1"/>
</dbReference>
<dbReference type="PROSITE" id="PS51698">
    <property type="entry name" value="U_BOX"/>
    <property type="match status" value="1"/>
</dbReference>
<evidence type="ECO:0000313" key="6">
    <source>
        <dbReference type="EnsemblProtists" id="PYU1_T013350"/>
    </source>
</evidence>
<feature type="compositionally biased region" description="Basic residues" evidence="4">
    <location>
        <begin position="454"/>
        <end position="464"/>
    </location>
</feature>
<feature type="repeat" description="ANK" evidence="3">
    <location>
        <begin position="249"/>
        <end position="281"/>
    </location>
</feature>
<dbReference type="Gene3D" id="3.30.40.10">
    <property type="entry name" value="Zinc/RING finger domain, C3HC4 (zinc finger)"/>
    <property type="match status" value="1"/>
</dbReference>
<dbReference type="Proteomes" id="UP000019132">
    <property type="component" value="Unassembled WGS sequence"/>
</dbReference>
<dbReference type="SMART" id="SM00504">
    <property type="entry name" value="Ubox"/>
    <property type="match status" value="1"/>
</dbReference>
<feature type="region of interest" description="Disordered" evidence="4">
    <location>
        <begin position="354"/>
        <end position="382"/>
    </location>
</feature>
<dbReference type="Gene3D" id="1.25.40.20">
    <property type="entry name" value="Ankyrin repeat-containing domain"/>
    <property type="match status" value="2"/>
</dbReference>
<protein>
    <recommendedName>
        <fullName evidence="5">U-box domain-containing protein</fullName>
    </recommendedName>
</protein>
<reference evidence="6" key="3">
    <citation type="submission" date="2015-02" db="UniProtKB">
        <authorList>
            <consortium name="EnsemblProtists"/>
        </authorList>
    </citation>
    <scope>IDENTIFICATION</scope>
    <source>
        <strain evidence="6">DAOM BR144</strain>
    </source>
</reference>
<feature type="repeat" description="ANK" evidence="3">
    <location>
        <begin position="282"/>
        <end position="314"/>
    </location>
</feature>
<dbReference type="Pfam" id="PF04564">
    <property type="entry name" value="U-box"/>
    <property type="match status" value="1"/>
</dbReference>
<feature type="compositionally biased region" description="Low complexity" evidence="4">
    <location>
        <begin position="434"/>
        <end position="453"/>
    </location>
</feature>
<reference evidence="7" key="2">
    <citation type="submission" date="2010-04" db="EMBL/GenBank/DDBJ databases">
        <authorList>
            <person name="Buell R."/>
            <person name="Hamilton J."/>
            <person name="Hostetler J."/>
        </authorList>
    </citation>
    <scope>NUCLEOTIDE SEQUENCE [LARGE SCALE GENOMIC DNA]</scope>
    <source>
        <strain evidence="7">DAOM:BR144</strain>
    </source>
</reference>
<name>K3X801_GLOUD</name>
<dbReference type="InterPro" id="IPR002110">
    <property type="entry name" value="Ankyrin_rpt"/>
</dbReference>
<dbReference type="PROSITE" id="PS50088">
    <property type="entry name" value="ANK_REPEAT"/>
    <property type="match status" value="3"/>
</dbReference>
<dbReference type="InterPro" id="IPR036770">
    <property type="entry name" value="Ankyrin_rpt-contain_sf"/>
</dbReference>
<dbReference type="CDD" id="cd16664">
    <property type="entry name" value="RING-Ubox_PUB"/>
    <property type="match status" value="1"/>
</dbReference>
<dbReference type="PANTHER" id="PTHR24171:SF8">
    <property type="entry name" value="BRCA1-ASSOCIATED RING DOMAIN PROTEIN 1"/>
    <property type="match status" value="1"/>
</dbReference>
<keyword evidence="2 3" id="KW-0040">ANK repeat</keyword>
<dbReference type="GO" id="GO:0085020">
    <property type="term" value="P:protein K6-linked ubiquitination"/>
    <property type="evidence" value="ECO:0007669"/>
    <property type="project" value="TreeGrafter"/>
</dbReference>
<feature type="domain" description="U-box" evidence="5">
    <location>
        <begin position="470"/>
        <end position="544"/>
    </location>
</feature>
<evidence type="ECO:0000256" key="2">
    <source>
        <dbReference type="ARBA" id="ARBA00023043"/>
    </source>
</evidence>
<dbReference type="SUPFAM" id="SSF57850">
    <property type="entry name" value="RING/U-box"/>
    <property type="match status" value="1"/>
</dbReference>
<dbReference type="AlphaFoldDB" id="K3X801"/>
<feature type="repeat" description="ANK" evidence="3">
    <location>
        <begin position="176"/>
        <end position="208"/>
    </location>
</feature>
<dbReference type="InterPro" id="IPR003613">
    <property type="entry name" value="Ubox_domain"/>
</dbReference>